<dbReference type="PANTHER" id="PTHR12532">
    <property type="entry name" value="TRANSLATIONAL ACTIVATOR OF CYTOCHROME C OXIDASE 1"/>
    <property type="match status" value="1"/>
</dbReference>
<evidence type="ECO:0000256" key="1">
    <source>
        <dbReference type="ARBA" id="ARBA00008724"/>
    </source>
</evidence>
<evidence type="ECO:0000313" key="5">
    <source>
        <dbReference type="Proteomes" id="UP001652624"/>
    </source>
</evidence>
<sequence length="278" mass="30311">MSAWAAALLRLRAAPSPPPPPPPPPPGPRGLRLAAPLAAGHNRWSKVRHVKGPRDTERSRVFSRLALSLRLAAREGGSNPALNSSLASVLEVCRSKQMPKSTIEAALRMEKTKDVYLLYEGRGPGGSSLLIEALSNSGPKCYSNIKHILNKNGGVMTEGARHYFDKKGVVVVAVEDREKKAVDLERALELAVEAGAEDVKEAEDEDAKNIFKFICEASSLHHVRRKLDSLGLCCVSCALEFIPNTMVQLTDPDMEQAAHLIQALSSYEDVIQVYDNIE</sequence>
<organism evidence="5 6">
    <name type="scientific">Erinaceus europaeus</name>
    <name type="common">Western European hedgehog</name>
    <dbReference type="NCBI Taxonomy" id="9365"/>
    <lineage>
        <taxon>Eukaryota</taxon>
        <taxon>Metazoa</taxon>
        <taxon>Chordata</taxon>
        <taxon>Craniata</taxon>
        <taxon>Vertebrata</taxon>
        <taxon>Euteleostomi</taxon>
        <taxon>Mammalia</taxon>
        <taxon>Eutheria</taxon>
        <taxon>Laurasiatheria</taxon>
        <taxon>Eulipotyphla</taxon>
        <taxon>Erinaceidae</taxon>
        <taxon>Erinaceinae</taxon>
        <taxon>Erinaceus</taxon>
    </lineage>
</organism>
<dbReference type="PANTHER" id="PTHR12532:SF0">
    <property type="entry name" value="TRANSLATIONAL ACTIVATOR OF CYTOCHROME C OXIDASE 1"/>
    <property type="match status" value="1"/>
</dbReference>
<feature type="domain" description="TACO1/YebC-like N-terminal" evidence="4">
    <location>
        <begin position="42"/>
        <end position="108"/>
    </location>
</feature>
<accession>A0ABM3YBS8</accession>
<dbReference type="GeneID" id="103117597"/>
<dbReference type="InterPro" id="IPR017856">
    <property type="entry name" value="Integrase-like_N"/>
</dbReference>
<dbReference type="SUPFAM" id="SSF75625">
    <property type="entry name" value="YebC-like"/>
    <property type="match status" value="1"/>
</dbReference>
<feature type="coiled-coil region" evidence="2">
    <location>
        <begin position="174"/>
        <end position="205"/>
    </location>
</feature>
<feature type="domain" description="TACO1/YebC-like second and third" evidence="3">
    <location>
        <begin position="118"/>
        <end position="277"/>
    </location>
</feature>
<proteinExistence type="inferred from homology"/>
<reference evidence="6" key="1">
    <citation type="submission" date="2025-08" db="UniProtKB">
        <authorList>
            <consortium name="RefSeq"/>
        </authorList>
    </citation>
    <scope>IDENTIFICATION</scope>
</reference>
<dbReference type="InterPro" id="IPR048300">
    <property type="entry name" value="TACO1_YebC-like_2nd/3rd_dom"/>
</dbReference>
<dbReference type="InterPro" id="IPR049083">
    <property type="entry name" value="TACO1_YebC_N"/>
</dbReference>
<keyword evidence="2" id="KW-0175">Coiled coil</keyword>
<dbReference type="Pfam" id="PF01709">
    <property type="entry name" value="Transcrip_reg"/>
    <property type="match status" value="1"/>
</dbReference>
<keyword evidence="5" id="KW-1185">Reference proteome</keyword>
<comment type="similarity">
    <text evidence="1">Belongs to the TACO1 family.</text>
</comment>
<dbReference type="Gene3D" id="1.10.10.200">
    <property type="match status" value="1"/>
</dbReference>
<dbReference type="InterPro" id="IPR029072">
    <property type="entry name" value="YebC-like"/>
</dbReference>
<dbReference type="InterPro" id="IPR002876">
    <property type="entry name" value="Transcrip_reg_TACO1-like"/>
</dbReference>
<name>A0ABM3YBS8_ERIEU</name>
<evidence type="ECO:0000256" key="2">
    <source>
        <dbReference type="SAM" id="Coils"/>
    </source>
</evidence>
<dbReference type="Pfam" id="PF20772">
    <property type="entry name" value="TACO1_YebC_N"/>
    <property type="match status" value="1"/>
</dbReference>
<protein>
    <submittedName>
        <fullName evidence="6">Translational activator of cytochrome c oxidase 1</fullName>
    </submittedName>
</protein>
<evidence type="ECO:0000259" key="3">
    <source>
        <dbReference type="Pfam" id="PF01709"/>
    </source>
</evidence>
<evidence type="ECO:0000259" key="4">
    <source>
        <dbReference type="Pfam" id="PF20772"/>
    </source>
</evidence>
<dbReference type="Proteomes" id="UP001652624">
    <property type="component" value="Chromosome 12"/>
</dbReference>
<evidence type="ECO:0000313" key="6">
    <source>
        <dbReference type="RefSeq" id="XP_060058521.1"/>
    </source>
</evidence>
<dbReference type="InterPro" id="IPR026564">
    <property type="entry name" value="Transcrip_reg_TACO1-like_dom3"/>
</dbReference>
<dbReference type="SUPFAM" id="SSF101447">
    <property type="entry name" value="Formin homology 2 domain (FH2 domain)"/>
    <property type="match status" value="1"/>
</dbReference>
<dbReference type="RefSeq" id="XP_060058521.1">
    <property type="nucleotide sequence ID" value="XM_060202538.1"/>
</dbReference>
<gene>
    <name evidence="6" type="primary">LOC103117597</name>
</gene>
<dbReference type="Gene3D" id="3.30.70.980">
    <property type="match status" value="2"/>
</dbReference>